<evidence type="ECO:0000256" key="2">
    <source>
        <dbReference type="ARBA" id="ARBA00022803"/>
    </source>
</evidence>
<protein>
    <submittedName>
        <fullName evidence="6">HSP70/90 co-chaperone</fullName>
    </submittedName>
</protein>
<dbReference type="SMART" id="SM00028">
    <property type="entry name" value="TPR"/>
    <property type="match status" value="2"/>
</dbReference>
<feature type="region of interest" description="Disordered" evidence="4">
    <location>
        <begin position="18"/>
        <end position="52"/>
    </location>
</feature>
<keyword evidence="7" id="KW-1185">Reference proteome</keyword>
<dbReference type="EMBL" id="JAWDJX010000002">
    <property type="protein sequence ID" value="KAK3058235.1"/>
    <property type="molecule type" value="Genomic_DNA"/>
</dbReference>
<dbReference type="InterPro" id="IPR019734">
    <property type="entry name" value="TPR_rpt"/>
</dbReference>
<dbReference type="CDD" id="cd21381">
    <property type="entry name" value="CTWD_TTC4"/>
    <property type="match status" value="1"/>
</dbReference>
<comment type="caution">
    <text evidence="6">The sequence shown here is derived from an EMBL/GenBank/DDBJ whole genome shotgun (WGS) entry which is preliminary data.</text>
</comment>
<dbReference type="GO" id="GO:0005829">
    <property type="term" value="C:cytosol"/>
    <property type="evidence" value="ECO:0007669"/>
    <property type="project" value="TreeGrafter"/>
</dbReference>
<dbReference type="GO" id="GO:0006457">
    <property type="term" value="P:protein folding"/>
    <property type="evidence" value="ECO:0007669"/>
    <property type="project" value="TreeGrafter"/>
</dbReference>
<comment type="similarity">
    <text evidence="3">Belongs to the TTC4 family.</text>
</comment>
<dbReference type="SUPFAM" id="SSF48452">
    <property type="entry name" value="TPR-like"/>
    <property type="match status" value="1"/>
</dbReference>
<keyword evidence="2" id="KW-0802">TPR repeat</keyword>
<name>A0AAJ0LWM0_9PEZI</name>
<evidence type="ECO:0000256" key="3">
    <source>
        <dbReference type="ARBA" id="ARBA00023602"/>
    </source>
</evidence>
<feature type="domain" description="Cns1/TTC4 wheel" evidence="5">
    <location>
        <begin position="293"/>
        <end position="403"/>
    </location>
</feature>
<dbReference type="Pfam" id="PF18972">
    <property type="entry name" value="Wheel"/>
    <property type="match status" value="1"/>
</dbReference>
<dbReference type="GO" id="GO:0005634">
    <property type="term" value="C:nucleus"/>
    <property type="evidence" value="ECO:0007669"/>
    <property type="project" value="TreeGrafter"/>
</dbReference>
<sequence>MATEQSLEALLEERMKLHDGTGGIGDQSSKNKNVPASVALPPGMQKNQDSTSEELWRELNRTPLFMTSLDDTDGEENVALEALKALAYEGTKAEVAQNFREQGTELVRLEKRYPEAREYYTKALDALKRPPLPPDPEEGPQVIEIDEEAEARKERDIEEVCLVNRALCNLEMKNYGLCNRDCAAALRLNPRNIKAWYRAGSACLALDKIPEALDACQSGLQFELHNAAMKTLLKKVESRRDHLAAAEKSRAERLERQRLEEATLRLALKSRNIPTRKTDRPPEMPEAKIALDDPVDASSSVSFPVIILYPAHAQTDFIKGFQEDESLTDHLSYIFPLPWDEQNEYSLDKVECYMETIEGGLIKAGKKLSLLKLLSSGKLEVTDGLVRVSVVPKDKAGEFIADFKKRRGKQ</sequence>
<gene>
    <name evidence="6" type="primary">CNS1</name>
    <name evidence="6" type="ORF">LTR09_001313</name>
</gene>
<organism evidence="6 7">
    <name type="scientific">Extremus antarcticus</name>
    <dbReference type="NCBI Taxonomy" id="702011"/>
    <lineage>
        <taxon>Eukaryota</taxon>
        <taxon>Fungi</taxon>
        <taxon>Dikarya</taxon>
        <taxon>Ascomycota</taxon>
        <taxon>Pezizomycotina</taxon>
        <taxon>Dothideomycetes</taxon>
        <taxon>Dothideomycetidae</taxon>
        <taxon>Mycosphaerellales</taxon>
        <taxon>Extremaceae</taxon>
        <taxon>Extremus</taxon>
    </lineage>
</organism>
<keyword evidence="1" id="KW-0677">Repeat</keyword>
<evidence type="ECO:0000313" key="7">
    <source>
        <dbReference type="Proteomes" id="UP001271007"/>
    </source>
</evidence>
<proteinExistence type="inferred from homology"/>
<dbReference type="GO" id="GO:0030544">
    <property type="term" value="F:Hsp70 protein binding"/>
    <property type="evidence" value="ECO:0007669"/>
    <property type="project" value="TreeGrafter"/>
</dbReference>
<dbReference type="AlphaFoldDB" id="A0AAJ0LWM0"/>
<dbReference type="PANTHER" id="PTHR46035">
    <property type="entry name" value="TETRATRICOPEPTIDE REPEAT PROTEIN 4"/>
    <property type="match status" value="1"/>
</dbReference>
<dbReference type="Gene3D" id="1.25.40.10">
    <property type="entry name" value="Tetratricopeptide repeat domain"/>
    <property type="match status" value="1"/>
</dbReference>
<evidence type="ECO:0000256" key="4">
    <source>
        <dbReference type="SAM" id="MobiDB-lite"/>
    </source>
</evidence>
<reference evidence="6" key="1">
    <citation type="submission" date="2023-04" db="EMBL/GenBank/DDBJ databases">
        <title>Black Yeasts Isolated from many extreme environments.</title>
        <authorList>
            <person name="Coleine C."/>
            <person name="Stajich J.E."/>
            <person name="Selbmann L."/>
        </authorList>
    </citation>
    <scope>NUCLEOTIDE SEQUENCE</scope>
    <source>
        <strain evidence="6">CCFEE 5312</strain>
    </source>
</reference>
<evidence type="ECO:0000259" key="5">
    <source>
        <dbReference type="Pfam" id="PF18972"/>
    </source>
</evidence>
<evidence type="ECO:0000256" key="1">
    <source>
        <dbReference type="ARBA" id="ARBA00022737"/>
    </source>
</evidence>
<dbReference type="PANTHER" id="PTHR46035:SF1">
    <property type="entry name" value="TETRATRICOPEPTIDE REPEAT PROTEIN 4"/>
    <property type="match status" value="1"/>
</dbReference>
<accession>A0AAJ0LWM0</accession>
<dbReference type="InterPro" id="IPR011990">
    <property type="entry name" value="TPR-like_helical_dom_sf"/>
</dbReference>
<dbReference type="Proteomes" id="UP001271007">
    <property type="component" value="Unassembled WGS sequence"/>
</dbReference>
<dbReference type="InterPro" id="IPR044059">
    <property type="entry name" value="Csn1/TTC4_wheel"/>
</dbReference>
<evidence type="ECO:0000313" key="6">
    <source>
        <dbReference type="EMBL" id="KAK3058235.1"/>
    </source>
</evidence>
<dbReference type="GO" id="GO:0051879">
    <property type="term" value="F:Hsp90 protein binding"/>
    <property type="evidence" value="ECO:0007669"/>
    <property type="project" value="InterPro"/>
</dbReference>